<dbReference type="STRING" id="46177.SAMN05660976_02506"/>
<gene>
    <name evidence="5" type="ORF">SAMN05660976_02506</name>
</gene>
<proteinExistence type="predicted"/>
<evidence type="ECO:0000313" key="5">
    <source>
        <dbReference type="EMBL" id="SEL45896.1"/>
    </source>
</evidence>
<protein>
    <submittedName>
        <fullName evidence="5">Phospholipid N-methyltransferase</fullName>
    </submittedName>
</protein>
<dbReference type="InterPro" id="IPR020598">
    <property type="entry name" value="rRNA_Ade_methylase_Trfase_N"/>
</dbReference>
<evidence type="ECO:0000256" key="1">
    <source>
        <dbReference type="ARBA" id="ARBA00022603"/>
    </source>
</evidence>
<dbReference type="SMART" id="SM00650">
    <property type="entry name" value="rADc"/>
    <property type="match status" value="1"/>
</dbReference>
<sequence length="205" mass="21848">MGTMKTAPAPDLRAFMSVALRRQSVVGAIVPSSPALARALTAVVPTSGTPVVVELGPGTGSISEVIRRRLSPGARHLAVEIDPDLAAHLRRTKPWMETIQGDAADLGALLARAGVDRVDAVVSTLPWTLFPGEVQDRILGEIGRALAPAGAFTTVTYLYAVPLAGARSLRRRLRSVFDEVLTTGPVWRNLPPAMTYVCRRPVRGV</sequence>
<dbReference type="Gene3D" id="3.40.50.150">
    <property type="entry name" value="Vaccinia Virus protein VP39"/>
    <property type="match status" value="1"/>
</dbReference>
<dbReference type="GO" id="GO:0000179">
    <property type="term" value="F:rRNA (adenine-N6,N6-)-dimethyltransferase activity"/>
    <property type="evidence" value="ECO:0007669"/>
    <property type="project" value="InterPro"/>
</dbReference>
<reference evidence="5 6" key="1">
    <citation type="submission" date="2016-10" db="EMBL/GenBank/DDBJ databases">
        <authorList>
            <person name="de Groot N.N."/>
        </authorList>
    </citation>
    <scope>NUCLEOTIDE SEQUENCE [LARGE SCALE GENOMIC DNA]</scope>
    <source>
        <strain evidence="5 6">DSM 43357</strain>
    </source>
</reference>
<evidence type="ECO:0000259" key="4">
    <source>
        <dbReference type="SMART" id="SM00650"/>
    </source>
</evidence>
<name>A0A1H7QDB3_9ACTN</name>
<keyword evidence="1 5" id="KW-0489">Methyltransferase</keyword>
<dbReference type="Proteomes" id="UP000198953">
    <property type="component" value="Unassembled WGS sequence"/>
</dbReference>
<feature type="domain" description="Ribosomal RNA adenine methylase transferase N-terminal" evidence="4">
    <location>
        <begin position="35"/>
        <end position="173"/>
    </location>
</feature>
<dbReference type="Pfam" id="PF13649">
    <property type="entry name" value="Methyltransf_25"/>
    <property type="match status" value="1"/>
</dbReference>
<evidence type="ECO:0000256" key="2">
    <source>
        <dbReference type="ARBA" id="ARBA00022679"/>
    </source>
</evidence>
<dbReference type="EMBL" id="FOBF01000005">
    <property type="protein sequence ID" value="SEL45896.1"/>
    <property type="molecule type" value="Genomic_DNA"/>
</dbReference>
<dbReference type="OrthoDB" id="3528482at2"/>
<evidence type="ECO:0000313" key="6">
    <source>
        <dbReference type="Proteomes" id="UP000198953"/>
    </source>
</evidence>
<evidence type="ECO:0000256" key="3">
    <source>
        <dbReference type="ARBA" id="ARBA00022691"/>
    </source>
</evidence>
<dbReference type="CDD" id="cd02440">
    <property type="entry name" value="AdoMet_MTases"/>
    <property type="match status" value="1"/>
</dbReference>
<keyword evidence="6" id="KW-1185">Reference proteome</keyword>
<dbReference type="AlphaFoldDB" id="A0A1H7QDB3"/>
<keyword evidence="2 5" id="KW-0808">Transferase</keyword>
<dbReference type="SUPFAM" id="SSF53335">
    <property type="entry name" value="S-adenosyl-L-methionine-dependent methyltransferases"/>
    <property type="match status" value="1"/>
</dbReference>
<organism evidence="5 6">
    <name type="scientific">Nonomuraea pusilla</name>
    <dbReference type="NCBI Taxonomy" id="46177"/>
    <lineage>
        <taxon>Bacteria</taxon>
        <taxon>Bacillati</taxon>
        <taxon>Actinomycetota</taxon>
        <taxon>Actinomycetes</taxon>
        <taxon>Streptosporangiales</taxon>
        <taxon>Streptosporangiaceae</taxon>
        <taxon>Nonomuraea</taxon>
    </lineage>
</organism>
<dbReference type="InterPro" id="IPR029063">
    <property type="entry name" value="SAM-dependent_MTases_sf"/>
</dbReference>
<keyword evidence="3" id="KW-0949">S-adenosyl-L-methionine</keyword>
<dbReference type="InterPro" id="IPR041698">
    <property type="entry name" value="Methyltransf_25"/>
</dbReference>
<accession>A0A1H7QDB3</accession>